<organism evidence="1 2">
    <name type="scientific">Botryotinia calthae</name>
    <dbReference type="NCBI Taxonomy" id="38488"/>
    <lineage>
        <taxon>Eukaryota</taxon>
        <taxon>Fungi</taxon>
        <taxon>Dikarya</taxon>
        <taxon>Ascomycota</taxon>
        <taxon>Pezizomycotina</taxon>
        <taxon>Leotiomycetes</taxon>
        <taxon>Helotiales</taxon>
        <taxon>Sclerotiniaceae</taxon>
        <taxon>Botryotinia</taxon>
    </lineage>
</organism>
<keyword evidence="2" id="KW-1185">Reference proteome</keyword>
<gene>
    <name evidence="1" type="ORF">BOTCAL_0322g00030</name>
</gene>
<comment type="caution">
    <text evidence="1">The sequence shown here is derived from an EMBL/GenBank/DDBJ whole genome shotgun (WGS) entry which is preliminary data.</text>
</comment>
<accession>A0A4Y8CW58</accession>
<name>A0A4Y8CW58_9HELO</name>
<sequence>MEMGSSQVNEGAAMTRKALLTGVSNAVKALYPTPTTGSRAWKIGLLVLLLLAPPLDLIKRHRRTASSS</sequence>
<dbReference type="AlphaFoldDB" id="A0A4Y8CW58"/>
<proteinExistence type="predicted"/>
<dbReference type="EMBL" id="PHWZ01000321">
    <property type="protein sequence ID" value="TEY46123.1"/>
    <property type="molecule type" value="Genomic_DNA"/>
</dbReference>
<dbReference type="Proteomes" id="UP000297299">
    <property type="component" value="Unassembled WGS sequence"/>
</dbReference>
<dbReference type="OrthoDB" id="1896086at2759"/>
<evidence type="ECO:0000313" key="1">
    <source>
        <dbReference type="EMBL" id="TEY46123.1"/>
    </source>
</evidence>
<protein>
    <submittedName>
        <fullName evidence="1">Uncharacterized protein</fullName>
    </submittedName>
</protein>
<reference evidence="1 2" key="1">
    <citation type="submission" date="2017-11" db="EMBL/GenBank/DDBJ databases">
        <title>Comparative genomics of Botrytis spp.</title>
        <authorList>
            <person name="Valero-Jimenez C.A."/>
            <person name="Tapia P."/>
            <person name="Veloso J."/>
            <person name="Silva-Moreno E."/>
            <person name="Staats M."/>
            <person name="Valdes J.H."/>
            <person name="Van Kan J.A.L."/>
        </authorList>
    </citation>
    <scope>NUCLEOTIDE SEQUENCE [LARGE SCALE GENOMIC DNA]</scope>
    <source>
        <strain evidence="1 2">MUCL2830</strain>
    </source>
</reference>
<evidence type="ECO:0000313" key="2">
    <source>
        <dbReference type="Proteomes" id="UP000297299"/>
    </source>
</evidence>